<feature type="chain" id="PRO_5012327438" evidence="3">
    <location>
        <begin position="19"/>
        <end position="268"/>
    </location>
</feature>
<gene>
    <name evidence="4" type="ORF">BCR34DRAFT_607598</name>
</gene>
<keyword evidence="2" id="KW-1133">Transmembrane helix</keyword>
<evidence type="ECO:0000256" key="2">
    <source>
        <dbReference type="SAM" id="Phobius"/>
    </source>
</evidence>
<dbReference type="OrthoDB" id="5244543at2759"/>
<name>A0A1Y1YES1_9PLEO</name>
<feature type="transmembrane region" description="Helical" evidence="2">
    <location>
        <begin position="159"/>
        <end position="183"/>
    </location>
</feature>
<evidence type="ECO:0000256" key="1">
    <source>
        <dbReference type="SAM" id="MobiDB-lite"/>
    </source>
</evidence>
<dbReference type="Proteomes" id="UP000193144">
    <property type="component" value="Unassembled WGS sequence"/>
</dbReference>
<evidence type="ECO:0000313" key="5">
    <source>
        <dbReference type="Proteomes" id="UP000193144"/>
    </source>
</evidence>
<proteinExistence type="predicted"/>
<sequence>MQPSVFTLLALFFVLVNAETLTPTPTTDDPAALELLKRVAQAPIPSCTWEGHCLGDPCTQDGDCDHGWVCVGSVCALDSGGETALPTSARYTAVPTATFVSFISYVITASALPASTVVSYVRPSTASKGGSSALESGASSVPSSAASSTSPNHGLSTGAIIGIGAGAGVAGLAAITALFWLALRRRQVRKAAGISNEYTGPQTGEFAGHQPGAEYYNEPYKYQMVANNGIGYGPGLTTGGGYEQSEAAELVGDPSIQRPVELPVKTLR</sequence>
<keyword evidence="2" id="KW-0472">Membrane</keyword>
<accession>A0A1Y1YES1</accession>
<dbReference type="AlphaFoldDB" id="A0A1Y1YES1"/>
<keyword evidence="3" id="KW-0732">Signal</keyword>
<feature type="region of interest" description="Disordered" evidence="1">
    <location>
        <begin position="126"/>
        <end position="150"/>
    </location>
</feature>
<dbReference type="EMBL" id="MCFA01000254">
    <property type="protein sequence ID" value="ORX96540.1"/>
    <property type="molecule type" value="Genomic_DNA"/>
</dbReference>
<comment type="caution">
    <text evidence="4">The sequence shown here is derived from an EMBL/GenBank/DDBJ whole genome shotgun (WGS) entry which is preliminary data.</text>
</comment>
<feature type="signal peptide" evidence="3">
    <location>
        <begin position="1"/>
        <end position="18"/>
    </location>
</feature>
<keyword evidence="2" id="KW-0812">Transmembrane</keyword>
<keyword evidence="5" id="KW-1185">Reference proteome</keyword>
<reference evidence="4 5" key="1">
    <citation type="submission" date="2016-07" db="EMBL/GenBank/DDBJ databases">
        <title>Pervasive Adenine N6-methylation of Active Genes in Fungi.</title>
        <authorList>
            <consortium name="DOE Joint Genome Institute"/>
            <person name="Mondo S.J."/>
            <person name="Dannebaum R.O."/>
            <person name="Kuo R.C."/>
            <person name="Labutti K."/>
            <person name="Haridas S."/>
            <person name="Kuo A."/>
            <person name="Salamov A."/>
            <person name="Ahrendt S.R."/>
            <person name="Lipzen A."/>
            <person name="Sullivan W."/>
            <person name="Andreopoulos W.B."/>
            <person name="Clum A."/>
            <person name="Lindquist E."/>
            <person name="Daum C."/>
            <person name="Ramamoorthy G.K."/>
            <person name="Gryganskyi A."/>
            <person name="Culley D."/>
            <person name="Magnuson J.K."/>
            <person name="James T.Y."/>
            <person name="O'Malley M.A."/>
            <person name="Stajich J.E."/>
            <person name="Spatafora J.W."/>
            <person name="Visel A."/>
            <person name="Grigoriev I.V."/>
        </authorList>
    </citation>
    <scope>NUCLEOTIDE SEQUENCE [LARGE SCALE GENOMIC DNA]</scope>
    <source>
        <strain evidence="4 5">CBS 115471</strain>
    </source>
</reference>
<protein>
    <submittedName>
        <fullName evidence="4">Uncharacterized protein</fullName>
    </submittedName>
</protein>
<organism evidence="4 5">
    <name type="scientific">Clohesyomyces aquaticus</name>
    <dbReference type="NCBI Taxonomy" id="1231657"/>
    <lineage>
        <taxon>Eukaryota</taxon>
        <taxon>Fungi</taxon>
        <taxon>Dikarya</taxon>
        <taxon>Ascomycota</taxon>
        <taxon>Pezizomycotina</taxon>
        <taxon>Dothideomycetes</taxon>
        <taxon>Pleosporomycetidae</taxon>
        <taxon>Pleosporales</taxon>
        <taxon>Lindgomycetaceae</taxon>
        <taxon>Clohesyomyces</taxon>
    </lineage>
</organism>
<evidence type="ECO:0000313" key="4">
    <source>
        <dbReference type="EMBL" id="ORX96540.1"/>
    </source>
</evidence>
<evidence type="ECO:0000256" key="3">
    <source>
        <dbReference type="SAM" id="SignalP"/>
    </source>
</evidence>